<dbReference type="EMBL" id="CP017415">
    <property type="protein sequence ID" value="AOU97138.1"/>
    <property type="molecule type" value="Genomic_DNA"/>
</dbReference>
<gene>
    <name evidence="2" type="ORF">BI364_03190</name>
</gene>
<evidence type="ECO:0000313" key="3">
    <source>
        <dbReference type="Proteomes" id="UP000095401"/>
    </source>
</evidence>
<feature type="transmembrane region" description="Helical" evidence="1">
    <location>
        <begin position="57"/>
        <end position="82"/>
    </location>
</feature>
<reference evidence="3" key="1">
    <citation type="submission" date="2016-09" db="EMBL/GenBank/DDBJ databases">
        <title>Acidihalobacter prosperus F5.</title>
        <authorList>
            <person name="Khaleque H.N."/>
            <person name="Ramsay J.P."/>
            <person name="Kaksonen A.H."/>
            <person name="Boxall N.J."/>
            <person name="Watkin E.L.J."/>
        </authorList>
    </citation>
    <scope>NUCLEOTIDE SEQUENCE [LARGE SCALE GENOMIC DNA]</scope>
    <source>
        <strain evidence="3">F5</strain>
    </source>
</reference>
<keyword evidence="1" id="KW-0812">Transmembrane</keyword>
<dbReference type="RefSeq" id="WP_070077526.1">
    <property type="nucleotide sequence ID" value="NZ_CP017415.1"/>
</dbReference>
<proteinExistence type="predicted"/>
<keyword evidence="3" id="KW-1185">Reference proteome</keyword>
<sequence>MNASLFSLGAWLSPQTTAPEQLVLTLLLINTLLSLLIALPARRLIPAKLRGLPVIDYATLTAMGALIPILGPLLLLAMLLVLPRLEKARVPQLPRHLSAPTFAPEIPSEPGHFGVGGAIARLRNLDPGSAQGSRALMAIESQRSANTTELLRETLRHPDEHLRLLAHALIDRREAGITRMIKRLEGAVPHTVERTQGTLRLELAELHQELLYMGLVREGMSRLHLQASRRHLDAAREVIGETPRLLRIEARLMQQSGHPVQAADTYARALEAGAPPARVLPYLAEIAWRRRDYPAIRALLARSALFTELPVVGRVVKRWAPLS</sequence>
<evidence type="ECO:0000313" key="2">
    <source>
        <dbReference type="EMBL" id="AOU97138.1"/>
    </source>
</evidence>
<protein>
    <submittedName>
        <fullName evidence="2">Uncharacterized protein</fullName>
    </submittedName>
</protein>
<organism evidence="2 3">
    <name type="scientific">Acidihalobacter yilgarnensis</name>
    <dbReference type="NCBI Taxonomy" id="2819280"/>
    <lineage>
        <taxon>Bacteria</taxon>
        <taxon>Pseudomonadati</taxon>
        <taxon>Pseudomonadota</taxon>
        <taxon>Gammaproteobacteria</taxon>
        <taxon>Chromatiales</taxon>
        <taxon>Ectothiorhodospiraceae</taxon>
        <taxon>Acidihalobacter</taxon>
    </lineage>
</organism>
<feature type="transmembrane region" description="Helical" evidence="1">
    <location>
        <begin position="27"/>
        <end position="45"/>
    </location>
</feature>
<dbReference type="AlphaFoldDB" id="A0A1D8IKY3"/>
<accession>A0A1D8IKY3</accession>
<name>A0A1D8IKY3_9GAMM</name>
<keyword evidence="1" id="KW-1133">Transmembrane helix</keyword>
<dbReference type="KEGG" id="aprs:BI364_03190"/>
<evidence type="ECO:0000256" key="1">
    <source>
        <dbReference type="SAM" id="Phobius"/>
    </source>
</evidence>
<keyword evidence="1" id="KW-0472">Membrane</keyword>
<dbReference type="Proteomes" id="UP000095401">
    <property type="component" value="Chromosome"/>
</dbReference>